<dbReference type="PANTHER" id="PTHR37992">
    <property type="entry name" value="EXPRESSED PROTEIN"/>
    <property type="match status" value="1"/>
</dbReference>
<comment type="caution">
    <text evidence="2">The sequence shown here is derived from an EMBL/GenBank/DDBJ whole genome shotgun (WGS) entry which is preliminary data.</text>
</comment>
<name>A0A0G2GSG0_PHACM</name>
<dbReference type="OrthoDB" id="3342455at2759"/>
<feature type="transmembrane region" description="Helical" evidence="1">
    <location>
        <begin position="216"/>
        <end position="237"/>
    </location>
</feature>
<keyword evidence="3" id="KW-1185">Reference proteome</keyword>
<feature type="transmembrane region" description="Helical" evidence="1">
    <location>
        <begin position="103"/>
        <end position="123"/>
    </location>
</feature>
<organism evidence="2 3">
    <name type="scientific">Phaeomoniella chlamydospora</name>
    <name type="common">Phaeoacremonium chlamydosporum</name>
    <dbReference type="NCBI Taxonomy" id="158046"/>
    <lineage>
        <taxon>Eukaryota</taxon>
        <taxon>Fungi</taxon>
        <taxon>Dikarya</taxon>
        <taxon>Ascomycota</taxon>
        <taxon>Pezizomycotina</taxon>
        <taxon>Eurotiomycetes</taxon>
        <taxon>Chaetothyriomycetidae</taxon>
        <taxon>Phaeomoniellales</taxon>
        <taxon>Phaeomoniellaceae</taxon>
        <taxon>Phaeomoniella</taxon>
    </lineage>
</organism>
<dbReference type="PANTHER" id="PTHR37992:SF1">
    <property type="entry name" value="DUF1774-DOMAIN-CONTAINING PROTEIN"/>
    <property type="match status" value="1"/>
</dbReference>
<dbReference type="Proteomes" id="UP000053317">
    <property type="component" value="Unassembled WGS sequence"/>
</dbReference>
<dbReference type="EMBL" id="LCWF01000036">
    <property type="protein sequence ID" value="KKY26253.1"/>
    <property type="molecule type" value="Genomic_DNA"/>
</dbReference>
<dbReference type="InterPro" id="IPR013920">
    <property type="entry name" value="DUF1774_fun"/>
</dbReference>
<feature type="transmembrane region" description="Helical" evidence="1">
    <location>
        <begin position="68"/>
        <end position="91"/>
    </location>
</feature>
<feature type="transmembrane region" description="Helical" evidence="1">
    <location>
        <begin position="156"/>
        <end position="176"/>
    </location>
</feature>
<gene>
    <name evidence="2" type="ORF">UCRPC4_g01527</name>
</gene>
<accession>A0A0G2GSG0</accession>
<keyword evidence="1" id="KW-1133">Transmembrane helix</keyword>
<reference evidence="2 3" key="2">
    <citation type="submission" date="2015-05" db="EMBL/GenBank/DDBJ databases">
        <authorList>
            <person name="Morales-Cruz A."/>
            <person name="Amrine K.C."/>
            <person name="Cantu D."/>
        </authorList>
    </citation>
    <scope>NUCLEOTIDE SEQUENCE [LARGE SCALE GENOMIC DNA]</scope>
    <source>
        <strain evidence="2">UCRPC4</strain>
    </source>
</reference>
<dbReference type="AlphaFoldDB" id="A0A0G2GSG0"/>
<keyword evidence="1" id="KW-0812">Transmembrane</keyword>
<feature type="transmembrane region" description="Helical" evidence="1">
    <location>
        <begin position="243"/>
        <end position="264"/>
    </location>
</feature>
<feature type="transmembrane region" description="Helical" evidence="1">
    <location>
        <begin position="21"/>
        <end position="44"/>
    </location>
</feature>
<proteinExistence type="predicted"/>
<evidence type="ECO:0000256" key="1">
    <source>
        <dbReference type="SAM" id="Phobius"/>
    </source>
</evidence>
<feature type="transmembrane region" description="Helical" evidence="1">
    <location>
        <begin position="188"/>
        <end position="209"/>
    </location>
</feature>
<feature type="transmembrane region" description="Helical" evidence="1">
    <location>
        <begin position="129"/>
        <end position="149"/>
    </location>
</feature>
<protein>
    <submittedName>
        <fullName evidence="2">Putative atp synthase f0</fullName>
    </submittedName>
</protein>
<evidence type="ECO:0000313" key="3">
    <source>
        <dbReference type="Proteomes" id="UP000053317"/>
    </source>
</evidence>
<reference evidence="2 3" key="1">
    <citation type="submission" date="2015-05" db="EMBL/GenBank/DDBJ databases">
        <title>Distinctive expansion of gene families associated with plant cell wall degradation and secondary metabolism in the genomes of grapevine trunk pathogens.</title>
        <authorList>
            <person name="Lawrence D.P."/>
            <person name="Travadon R."/>
            <person name="Rolshausen P.E."/>
            <person name="Baumgartner K."/>
        </authorList>
    </citation>
    <scope>NUCLEOTIDE SEQUENCE [LARGE SCALE GENOMIC DNA]</scope>
    <source>
        <strain evidence="2">UCRPC4</strain>
    </source>
</reference>
<evidence type="ECO:0000313" key="2">
    <source>
        <dbReference type="EMBL" id="KKY26253.1"/>
    </source>
</evidence>
<keyword evidence="1" id="KW-0472">Membrane</keyword>
<dbReference type="Pfam" id="PF08611">
    <property type="entry name" value="DUF1774"/>
    <property type="match status" value="1"/>
</dbReference>
<sequence length="290" mass="32919">MAIKDYNPFAKRSEFNSKSLYAYKILTIITWLLVIIVGILHTFWAPDAGKGPHKHTIWGQNRHFRTPFGLNVLVTSIYWIVLLILQGVYIFHLWSANTEWVTSAANVGSHFIFNNLCIFGFIMCYVRGFFWPGELILIANLINQTFLYFRHSKTPRFIHIGAVSGPLTWSYVAIFWNGATMVHAHSLAARIVANVFVWSWLGFGLFYLAIFKDYTVGLEMAILSLSLALAQFATHIVALQWEFATAIAAVLLFLSLAVGIPGLFGKDVNFRHSQSVVSEDRERQPLLDDQ</sequence>